<dbReference type="GO" id="GO:0005524">
    <property type="term" value="F:ATP binding"/>
    <property type="evidence" value="ECO:0007669"/>
    <property type="project" value="InterPro"/>
</dbReference>
<feature type="domain" description="ATP-grasp fold RimK-type" evidence="1">
    <location>
        <begin position="211"/>
        <end position="297"/>
    </location>
</feature>
<dbReference type="Proteomes" id="UP000183496">
    <property type="component" value="Unassembled WGS sequence"/>
</dbReference>
<dbReference type="RefSeq" id="WP_041892386.1">
    <property type="nucleotide sequence ID" value="NZ_CP010817.1"/>
</dbReference>
<organism evidence="2 3">
    <name type="scientific">Myroides profundi</name>
    <dbReference type="NCBI Taxonomy" id="480520"/>
    <lineage>
        <taxon>Bacteria</taxon>
        <taxon>Pseudomonadati</taxon>
        <taxon>Bacteroidota</taxon>
        <taxon>Flavobacteriia</taxon>
        <taxon>Flavobacteriales</taxon>
        <taxon>Flavobacteriaceae</taxon>
        <taxon>Myroides</taxon>
    </lineage>
</organism>
<dbReference type="Pfam" id="PF08443">
    <property type="entry name" value="RimK"/>
    <property type="match status" value="1"/>
</dbReference>
<gene>
    <name evidence="2" type="ORF">SAMN04488089_1249</name>
</gene>
<dbReference type="Gene3D" id="3.30.470.20">
    <property type="entry name" value="ATP-grasp fold, B domain"/>
    <property type="match status" value="1"/>
</dbReference>
<dbReference type="InterPro" id="IPR013815">
    <property type="entry name" value="ATP_grasp_subdomain_1"/>
</dbReference>
<dbReference type="EMBL" id="FOFY01000024">
    <property type="protein sequence ID" value="SER65377.1"/>
    <property type="molecule type" value="Genomic_DNA"/>
</dbReference>
<dbReference type="GO" id="GO:0018169">
    <property type="term" value="F:ribosomal S6-glutamic acid ligase activity"/>
    <property type="evidence" value="ECO:0007669"/>
    <property type="project" value="TreeGrafter"/>
</dbReference>
<dbReference type="AlphaFoldDB" id="A0AAJ4W712"/>
<dbReference type="KEGG" id="mpw:MPR_2135"/>
<evidence type="ECO:0000313" key="2">
    <source>
        <dbReference type="EMBL" id="SER65377.1"/>
    </source>
</evidence>
<keyword evidence="3" id="KW-1185">Reference proteome</keyword>
<protein>
    <submittedName>
        <fullName evidence="2">RimK-like ATP-grasp domain-containing protein</fullName>
    </submittedName>
</protein>
<evidence type="ECO:0000313" key="3">
    <source>
        <dbReference type="Proteomes" id="UP000183496"/>
    </source>
</evidence>
<evidence type="ECO:0000259" key="1">
    <source>
        <dbReference type="Pfam" id="PF08443"/>
    </source>
</evidence>
<name>A0AAJ4W712_MYRPR</name>
<sequence length="339" mass="39597">MKIGIHNSDTAYSKRWIVYCQINKINYIVVNAYADTIIHDLKGCEVFLWHHHHSDYRDVNFAKQLLFSLEQAGVKVFPDFKTGWHFDDKLGQKYLFEANNIPAAKAWAFYEKTSALKWVDNISYPKIFKLRGGAGSSNVKMIRDKGEAKRFINKAFGKGFSGFDYWSVCKDKFKLFFKKRASLNEVLKMFILSLFPRLGKAHLLPRQKGYVYFQEFIPNDGYDIRIQITGDKALAMVRYTREGDFRASGSNNLTHETELLSSEVIKFAFDIADRLQLQSCALDLVRDNRDNQLYVIENSYCYGVDQDEFDYGYWTRDGVYHKDKKFNGLDWIIQDLLEK</sequence>
<comment type="caution">
    <text evidence="2">The sequence shown here is derived from an EMBL/GenBank/DDBJ whole genome shotgun (WGS) entry which is preliminary data.</text>
</comment>
<dbReference type="Gene3D" id="3.30.1490.20">
    <property type="entry name" value="ATP-grasp fold, A domain"/>
    <property type="match status" value="1"/>
</dbReference>
<dbReference type="SUPFAM" id="SSF56059">
    <property type="entry name" value="Glutathione synthetase ATP-binding domain-like"/>
    <property type="match status" value="1"/>
</dbReference>
<dbReference type="GO" id="GO:0005737">
    <property type="term" value="C:cytoplasm"/>
    <property type="evidence" value="ECO:0007669"/>
    <property type="project" value="TreeGrafter"/>
</dbReference>
<proteinExistence type="predicted"/>
<dbReference type="InterPro" id="IPR013651">
    <property type="entry name" value="ATP-grasp_RimK-type"/>
</dbReference>
<dbReference type="PANTHER" id="PTHR21621:SF0">
    <property type="entry name" value="BETA-CITRYLGLUTAMATE SYNTHASE B-RELATED"/>
    <property type="match status" value="1"/>
</dbReference>
<accession>A0AAJ4W712</accession>
<reference evidence="2 3" key="1">
    <citation type="submission" date="2016-10" db="EMBL/GenBank/DDBJ databases">
        <authorList>
            <person name="Varghese N."/>
            <person name="Submissions S."/>
        </authorList>
    </citation>
    <scope>NUCLEOTIDE SEQUENCE [LARGE SCALE GENOMIC DNA]</scope>
    <source>
        <strain evidence="3">DSM 19823 / KCTC 23066 / CCTCC M 208030 / D25</strain>
    </source>
</reference>
<dbReference type="PANTHER" id="PTHR21621">
    <property type="entry name" value="RIBOSOMAL PROTEIN S6 MODIFICATION PROTEIN"/>
    <property type="match status" value="1"/>
</dbReference>
<dbReference type="GO" id="GO:0009432">
    <property type="term" value="P:SOS response"/>
    <property type="evidence" value="ECO:0007669"/>
    <property type="project" value="TreeGrafter"/>
</dbReference>